<evidence type="ECO:0000256" key="1">
    <source>
        <dbReference type="ARBA" id="ARBA00004123"/>
    </source>
</evidence>
<keyword evidence="4" id="KW-0539">Nucleus</keyword>
<dbReference type="Gene3D" id="1.25.10.10">
    <property type="entry name" value="Leucine-rich Repeat Variant"/>
    <property type="match status" value="1"/>
</dbReference>
<accession>A0A1B0D1Y7</accession>
<comment type="subcellular location">
    <subcellularLocation>
        <location evidence="1">Nucleus</location>
    </subcellularLocation>
</comment>
<dbReference type="Proteomes" id="UP000092462">
    <property type="component" value="Unassembled WGS sequence"/>
</dbReference>
<proteinExistence type="inferred from homology"/>
<evidence type="ECO:0000313" key="5">
    <source>
        <dbReference type="EnsemblMetazoa" id="PPAI001360-PA"/>
    </source>
</evidence>
<dbReference type="GO" id="GO:0005634">
    <property type="term" value="C:nucleus"/>
    <property type="evidence" value="ECO:0007669"/>
    <property type="project" value="UniProtKB-SubCell"/>
</dbReference>
<dbReference type="AlphaFoldDB" id="A0A1B0D1Y7"/>
<evidence type="ECO:0000256" key="3">
    <source>
        <dbReference type="ARBA" id="ARBA00022448"/>
    </source>
</evidence>
<dbReference type="EMBL" id="AJVK01022456">
    <property type="status" value="NOT_ANNOTATED_CDS"/>
    <property type="molecule type" value="Genomic_DNA"/>
</dbReference>
<dbReference type="Pfam" id="PF18806">
    <property type="entry name" value="Importin_rep_3"/>
    <property type="match status" value="1"/>
</dbReference>
<dbReference type="EMBL" id="AJVK01022457">
    <property type="status" value="NOT_ANNOTATED_CDS"/>
    <property type="molecule type" value="Genomic_DNA"/>
</dbReference>
<keyword evidence="6" id="KW-1185">Reference proteome</keyword>
<dbReference type="InterPro" id="IPR040520">
    <property type="entry name" value="Importin_rep_3"/>
</dbReference>
<dbReference type="VEuPathDB" id="VectorBase:PPAI001360"/>
<dbReference type="InterPro" id="IPR011989">
    <property type="entry name" value="ARM-like"/>
</dbReference>
<protein>
    <submittedName>
        <fullName evidence="5">Uncharacterized protein</fullName>
    </submittedName>
</protein>
<sequence>MMNAQIPENKFSDVSDLLESFFALNAQIVRKLPVAYSRGDIDCFKMIYFALKALVLPESGPVKYGTQFLSHFIMQSRQFPNMTTTVIERGGQIIQTTLLCIAISMAGHTHLVWKIETMRQQRSGSMGFESFIKLSLNDLCIINPHFANLPKDGHSFFHDKENGLGICGISIFLLNSLGIEGGIEGGHHVETEECADFCGFGLTAILCDDLELFEARRNHEIKTTWNFVWSQHTHQSSNAVH</sequence>
<organism evidence="5 6">
    <name type="scientific">Phlebotomus papatasi</name>
    <name type="common">Sandfly</name>
    <dbReference type="NCBI Taxonomy" id="29031"/>
    <lineage>
        <taxon>Eukaryota</taxon>
        <taxon>Metazoa</taxon>
        <taxon>Ecdysozoa</taxon>
        <taxon>Arthropoda</taxon>
        <taxon>Hexapoda</taxon>
        <taxon>Insecta</taxon>
        <taxon>Pterygota</taxon>
        <taxon>Neoptera</taxon>
        <taxon>Endopterygota</taxon>
        <taxon>Diptera</taxon>
        <taxon>Nematocera</taxon>
        <taxon>Psychodoidea</taxon>
        <taxon>Psychodidae</taxon>
        <taxon>Phlebotomus</taxon>
        <taxon>Phlebotomus</taxon>
    </lineage>
</organism>
<dbReference type="EnsemblMetazoa" id="PPAI001360-RA">
    <property type="protein sequence ID" value="PPAI001360-PA"/>
    <property type="gene ID" value="PPAI001360"/>
</dbReference>
<comment type="similarity">
    <text evidence="2">Belongs to the importin beta family.</text>
</comment>
<keyword evidence="3" id="KW-0813">Transport</keyword>
<name>A0A1B0D1Y7_PHLPP</name>
<evidence type="ECO:0000256" key="2">
    <source>
        <dbReference type="ARBA" id="ARBA00007991"/>
    </source>
</evidence>
<evidence type="ECO:0000256" key="4">
    <source>
        <dbReference type="ARBA" id="ARBA00023242"/>
    </source>
</evidence>
<evidence type="ECO:0000313" key="6">
    <source>
        <dbReference type="Proteomes" id="UP000092462"/>
    </source>
</evidence>
<dbReference type="VEuPathDB" id="VectorBase:PPAPM1_010802"/>
<reference evidence="5" key="1">
    <citation type="submission" date="2022-08" db="UniProtKB">
        <authorList>
            <consortium name="EnsemblMetazoa"/>
        </authorList>
    </citation>
    <scope>IDENTIFICATION</scope>
    <source>
        <strain evidence="5">Israel</strain>
    </source>
</reference>